<dbReference type="InterPro" id="IPR035919">
    <property type="entry name" value="EAL_sf"/>
</dbReference>
<dbReference type="Proteomes" id="UP000469440">
    <property type="component" value="Unassembled WGS sequence"/>
</dbReference>
<dbReference type="KEGG" id="cfem:HCR03_10995"/>
<reference evidence="3 5" key="2">
    <citation type="submission" date="2020-08" db="EMBL/GenBank/DDBJ databases">
        <title>The isolate Caproiciproducens sp. 7D4C2 produces n-caproate at mildly acidic conditions from hexoses: genome and rBOX comparison with related strains and chain-elongating bacteria.</title>
        <authorList>
            <person name="Esquivel-Elizondo S."/>
            <person name="Bagci C."/>
            <person name="Temovska M."/>
            <person name="Jeon B.S."/>
            <person name="Bessarab I."/>
            <person name="Williams R.B.H."/>
            <person name="Huson D.H."/>
            <person name="Angenent L.T."/>
        </authorList>
    </citation>
    <scope>NUCLEOTIDE SEQUENCE [LARGE SCALE GENOMIC DNA]</scope>
    <source>
        <strain evidence="3 5">7D4C2</strain>
    </source>
</reference>
<keyword evidence="4" id="KW-1185">Reference proteome</keyword>
<accession>A0A7G8T6P8</accession>
<dbReference type="RefSeq" id="WP_156990458.1">
    <property type="nucleotide sequence ID" value="NZ_CP060286.1"/>
</dbReference>
<sequence length="284" mass="32501">MPNSEESQSPAGRSGSSFWTGFDREEQRRMEEWLNIAIEKNMFEIYYQPLYSICDGNFTEAEALLRLKGPDGVYIPPDRFIPVAEETGQIIEIGCMVLERVCEYIRYLLACRINIDTVSVNLSVVQLMGEDAVPRLKKIIRGSGISPNRILFEITESILISNYTLIAEKIRELNRSGIQFALDDFGTGYSNITNVIDLPFDVVKIDKSLIWDSMKNRRCNIMIRELTRTFRNINLIVTAEGVETEEHDRFARQCGCDKIQGFRYAKPMPVSRAADYFGRCAVSY</sequence>
<dbReference type="OrthoDB" id="9762141at2"/>
<organism evidence="2 4">
    <name type="scientific">Caproicibacter fermentans</name>
    <dbReference type="NCBI Taxonomy" id="2576756"/>
    <lineage>
        <taxon>Bacteria</taxon>
        <taxon>Bacillati</taxon>
        <taxon>Bacillota</taxon>
        <taxon>Clostridia</taxon>
        <taxon>Eubacteriales</taxon>
        <taxon>Acutalibacteraceae</taxon>
        <taxon>Caproicibacter</taxon>
    </lineage>
</organism>
<dbReference type="PANTHER" id="PTHR33121:SF70">
    <property type="entry name" value="SIGNALING PROTEIN YKOW"/>
    <property type="match status" value="1"/>
</dbReference>
<evidence type="ECO:0000313" key="5">
    <source>
        <dbReference type="Proteomes" id="UP000515909"/>
    </source>
</evidence>
<evidence type="ECO:0000313" key="3">
    <source>
        <dbReference type="EMBL" id="QNK39289.1"/>
    </source>
</evidence>
<reference evidence="2 4" key="1">
    <citation type="submission" date="2019-09" db="EMBL/GenBank/DDBJ databases">
        <title>Genome sequence of Clostridium sp. EA1.</title>
        <authorList>
            <person name="Poehlein A."/>
            <person name="Bengelsdorf F.R."/>
            <person name="Daniel R."/>
        </authorList>
    </citation>
    <scope>NUCLEOTIDE SEQUENCE [LARGE SCALE GENOMIC DNA]</scope>
    <source>
        <strain evidence="2 4">EA1</strain>
    </source>
</reference>
<dbReference type="PROSITE" id="PS50883">
    <property type="entry name" value="EAL"/>
    <property type="match status" value="1"/>
</dbReference>
<protein>
    <submittedName>
        <fullName evidence="3">EAL domain-containing protein</fullName>
    </submittedName>
    <submittedName>
        <fullName evidence="2">Putative signaling protein</fullName>
    </submittedName>
</protein>
<evidence type="ECO:0000259" key="1">
    <source>
        <dbReference type="PROSITE" id="PS50883"/>
    </source>
</evidence>
<dbReference type="SUPFAM" id="SSF141868">
    <property type="entry name" value="EAL domain-like"/>
    <property type="match status" value="1"/>
</dbReference>
<dbReference type="Gene3D" id="3.20.20.450">
    <property type="entry name" value="EAL domain"/>
    <property type="match status" value="1"/>
</dbReference>
<gene>
    <name evidence="2" type="ORF">CAFE_18380</name>
    <name evidence="3" type="ORF">HCR03_10995</name>
</gene>
<accession>A0A6N8HZW8</accession>
<dbReference type="AlphaFoldDB" id="A0A6N8HZW8"/>
<dbReference type="PANTHER" id="PTHR33121">
    <property type="entry name" value="CYCLIC DI-GMP PHOSPHODIESTERASE PDEF"/>
    <property type="match status" value="1"/>
</dbReference>
<name>A0A6N8HZW8_9FIRM</name>
<dbReference type="InterPro" id="IPR050706">
    <property type="entry name" value="Cyclic-di-GMP_PDE-like"/>
</dbReference>
<feature type="domain" description="EAL" evidence="1">
    <location>
        <begin position="27"/>
        <end position="281"/>
    </location>
</feature>
<proteinExistence type="predicted"/>
<dbReference type="InterPro" id="IPR001633">
    <property type="entry name" value="EAL_dom"/>
</dbReference>
<dbReference type="Proteomes" id="UP000515909">
    <property type="component" value="Chromosome"/>
</dbReference>
<evidence type="ECO:0000313" key="4">
    <source>
        <dbReference type="Proteomes" id="UP000469440"/>
    </source>
</evidence>
<dbReference type="SMART" id="SM00052">
    <property type="entry name" value="EAL"/>
    <property type="match status" value="1"/>
</dbReference>
<dbReference type="GO" id="GO:0071111">
    <property type="term" value="F:cyclic-guanylate-specific phosphodiesterase activity"/>
    <property type="evidence" value="ECO:0007669"/>
    <property type="project" value="InterPro"/>
</dbReference>
<dbReference type="EMBL" id="CP060286">
    <property type="protein sequence ID" value="QNK39289.1"/>
    <property type="molecule type" value="Genomic_DNA"/>
</dbReference>
<dbReference type="Pfam" id="PF00563">
    <property type="entry name" value="EAL"/>
    <property type="match status" value="1"/>
</dbReference>
<dbReference type="EMBL" id="VWXL01000052">
    <property type="protein sequence ID" value="MVB11135.1"/>
    <property type="molecule type" value="Genomic_DNA"/>
</dbReference>
<dbReference type="CDD" id="cd01948">
    <property type="entry name" value="EAL"/>
    <property type="match status" value="1"/>
</dbReference>
<evidence type="ECO:0000313" key="2">
    <source>
        <dbReference type="EMBL" id="MVB11135.1"/>
    </source>
</evidence>